<dbReference type="GO" id="GO:0051607">
    <property type="term" value="P:defense response to virus"/>
    <property type="evidence" value="ECO:0007669"/>
    <property type="project" value="UniProtKB-KW"/>
</dbReference>
<keyword evidence="1" id="KW-0051">Antiviral defense</keyword>
<dbReference type="EMBL" id="OJIN01000035">
    <property type="protein sequence ID" value="SPD72365.1"/>
    <property type="molecule type" value="Genomic_DNA"/>
</dbReference>
<dbReference type="GO" id="GO:0043571">
    <property type="term" value="P:maintenance of CRISPR repeat elements"/>
    <property type="evidence" value="ECO:0007669"/>
    <property type="project" value="InterPro"/>
</dbReference>
<dbReference type="InterPro" id="IPR013422">
    <property type="entry name" value="CRISPR-assoc_prot_Cas5_N"/>
</dbReference>
<dbReference type="GO" id="GO:0003723">
    <property type="term" value="F:RNA binding"/>
    <property type="evidence" value="ECO:0007669"/>
    <property type="project" value="InterPro"/>
</dbReference>
<sequence length="223" mass="24871">MPTLLLRLVGPMQSWGTTSRFDQRDTGKEPSKSGVIGILAAAQGIDRENWMDLEPLTRLVMAVRHDRPGVPKRDYQTAGCAVTDNIIKADGTSSKDGVVSQRLYLADAAFLVGLECDERSLLERAHSALCNPVWPLALGRKSYVPSEPIWIEDGIQDASLQAVFARWPWIASLRKWEAPPEKLLVSFESKDGSGVMKMDQPLSSFAERRFGARFVRSEWIPFP</sequence>
<dbReference type="NCBIfam" id="TIGR02593">
    <property type="entry name" value="CRISPR_cas5"/>
    <property type="match status" value="1"/>
</dbReference>
<reference evidence="2" key="1">
    <citation type="submission" date="2018-01" db="EMBL/GenBank/DDBJ databases">
        <authorList>
            <person name="Regsiter A."/>
            <person name="William W."/>
        </authorList>
    </citation>
    <scope>NUCLEOTIDE SEQUENCE</scope>
    <source>
        <strain evidence="2">TRIP AH-1</strain>
    </source>
</reference>
<dbReference type="AlphaFoldDB" id="A0A445MSE3"/>
<name>A0A445MSE3_9BACT</name>
<evidence type="ECO:0000256" key="1">
    <source>
        <dbReference type="ARBA" id="ARBA00023118"/>
    </source>
</evidence>
<protein>
    <submittedName>
        <fullName evidence="2">CRISPR-associated protein, Cas5e family</fullName>
    </submittedName>
</protein>
<dbReference type="Gene3D" id="3.30.70.2660">
    <property type="match status" value="1"/>
</dbReference>
<dbReference type="Pfam" id="PF09704">
    <property type="entry name" value="Cas_Cas5d"/>
    <property type="match status" value="1"/>
</dbReference>
<dbReference type="CDD" id="cd09756">
    <property type="entry name" value="Cas5_I-E"/>
    <property type="match status" value="1"/>
</dbReference>
<dbReference type="InterPro" id="IPR021124">
    <property type="entry name" value="CRISPR-assoc_prot_Cas5"/>
</dbReference>
<organism evidence="2">
    <name type="scientific">uncultured Desulfobacterium sp</name>
    <dbReference type="NCBI Taxonomy" id="201089"/>
    <lineage>
        <taxon>Bacteria</taxon>
        <taxon>Pseudomonadati</taxon>
        <taxon>Thermodesulfobacteriota</taxon>
        <taxon>Desulfobacteria</taxon>
        <taxon>Desulfobacterales</taxon>
        <taxon>Desulfobacteriaceae</taxon>
        <taxon>Desulfobacterium</taxon>
        <taxon>environmental samples</taxon>
    </lineage>
</organism>
<gene>
    <name evidence="2" type="ORF">PITCH_A130017</name>
</gene>
<accession>A0A445MSE3</accession>
<proteinExistence type="predicted"/>
<dbReference type="NCBIfam" id="TIGR01868">
    <property type="entry name" value="casD_Cas5e"/>
    <property type="match status" value="1"/>
</dbReference>
<dbReference type="InterPro" id="IPR010147">
    <property type="entry name" value="CRISPR-assoc_prot_CasD"/>
</dbReference>
<evidence type="ECO:0000313" key="2">
    <source>
        <dbReference type="EMBL" id="SPD72365.1"/>
    </source>
</evidence>